<reference evidence="2" key="1">
    <citation type="submission" date="2014-07" db="EMBL/GenBank/DDBJ databases">
        <title>Genome sequencing of plant-pathogenic Streptomyces species.</title>
        <authorList>
            <person name="Harrison J."/>
            <person name="Sapp M."/>
            <person name="Thwaites R."/>
            <person name="Studholme D.J."/>
        </authorList>
    </citation>
    <scope>NUCLEOTIDE SEQUENCE [LARGE SCALE GENOMIC DNA]</scope>
    <source>
        <strain evidence="2">NCPPB 4445</strain>
    </source>
</reference>
<name>A0A0L0JRH9_9ACTN</name>
<comment type="caution">
    <text evidence="1">The sequence shown here is derived from an EMBL/GenBank/DDBJ whole genome shotgun (WGS) entry which is preliminary data.</text>
</comment>
<dbReference type="RefSeq" id="WP_050373963.1">
    <property type="nucleotide sequence ID" value="NZ_KQ257831.1"/>
</dbReference>
<dbReference type="EMBL" id="JPPY01000191">
    <property type="protein sequence ID" value="KND28168.1"/>
    <property type="molecule type" value="Genomic_DNA"/>
</dbReference>
<organism evidence="1 2">
    <name type="scientific">Streptomyces acidiscabies</name>
    <dbReference type="NCBI Taxonomy" id="42234"/>
    <lineage>
        <taxon>Bacteria</taxon>
        <taxon>Bacillati</taxon>
        <taxon>Actinomycetota</taxon>
        <taxon>Actinomycetes</taxon>
        <taxon>Kitasatosporales</taxon>
        <taxon>Streptomycetaceae</taxon>
        <taxon>Streptomyces</taxon>
    </lineage>
</organism>
<evidence type="ECO:0000313" key="1">
    <source>
        <dbReference type="EMBL" id="KND28168.1"/>
    </source>
</evidence>
<sequence length="350" mass="39102">MLSTRKQALLTALADMRRHEQGSHGWSLFHECLSEVADSRSCEGLDHVLSAMWRRRPYISDAHAITLLGIAVRQLALRGGDPADVFRPDLPASHRASALVWTLSERARELLRLMEDHSNSYTGARRFLLPQLVVGAFAAFHGVREVRLLDLGTSIGLLPRQLNNKVIYDRFAADLRWRPEPPPFRVIPLEYVGGVDRPPLPTLEWVRACHGPSDYYERRFEEVRWSLEQARSTGTEVDLRALDMLDLAALDAFLRAHRINVVTCSFVLYQYAGPVRAQVVDTVTRALGSPGMLLSMEPRHALARMGSVVYAYRDGSTLPLHVADVSDGHFVGTVTVHDGLAELLGRGDGR</sequence>
<evidence type="ECO:0008006" key="3">
    <source>
        <dbReference type="Google" id="ProtNLM"/>
    </source>
</evidence>
<protein>
    <recommendedName>
        <fullName evidence="3">DUF2332 domain-containing protein</fullName>
    </recommendedName>
</protein>
<proteinExistence type="predicted"/>
<dbReference type="OrthoDB" id="4135205at2"/>
<gene>
    <name evidence="1" type="ORF">IQ63_33635</name>
</gene>
<dbReference type="PATRIC" id="fig|42234.21.peg.6930"/>
<dbReference type="AlphaFoldDB" id="A0A0L0JRH9"/>
<accession>A0A0L0JRH9</accession>
<dbReference type="Proteomes" id="UP000037151">
    <property type="component" value="Unassembled WGS sequence"/>
</dbReference>
<evidence type="ECO:0000313" key="2">
    <source>
        <dbReference type="Proteomes" id="UP000037151"/>
    </source>
</evidence>